<organism evidence="2 3">
    <name type="scientific">Penicillium salamii</name>
    <dbReference type="NCBI Taxonomy" id="1612424"/>
    <lineage>
        <taxon>Eukaryota</taxon>
        <taxon>Fungi</taxon>
        <taxon>Dikarya</taxon>
        <taxon>Ascomycota</taxon>
        <taxon>Pezizomycotina</taxon>
        <taxon>Eurotiomycetes</taxon>
        <taxon>Eurotiomycetidae</taxon>
        <taxon>Eurotiales</taxon>
        <taxon>Aspergillaceae</taxon>
        <taxon>Penicillium</taxon>
    </lineage>
</organism>
<reference evidence="2" key="1">
    <citation type="submission" date="2021-07" db="EMBL/GenBank/DDBJ databases">
        <authorList>
            <person name="Branca A.L. A."/>
        </authorList>
    </citation>
    <scope>NUCLEOTIDE SEQUENCE</scope>
</reference>
<evidence type="ECO:0000313" key="2">
    <source>
        <dbReference type="EMBL" id="CAG8366125.1"/>
    </source>
</evidence>
<dbReference type="Proteomes" id="UP001152649">
    <property type="component" value="Unassembled WGS sequence"/>
</dbReference>
<dbReference type="Pfam" id="PF01636">
    <property type="entry name" value="APH"/>
    <property type="match status" value="1"/>
</dbReference>
<dbReference type="InterPro" id="IPR051678">
    <property type="entry name" value="AGP_Transferase"/>
</dbReference>
<feature type="domain" description="Aminoglycoside phosphotransferase" evidence="1">
    <location>
        <begin position="69"/>
        <end position="257"/>
    </location>
</feature>
<dbReference type="CDD" id="cd05120">
    <property type="entry name" value="APH_ChoK_like"/>
    <property type="match status" value="1"/>
</dbReference>
<dbReference type="AlphaFoldDB" id="A0A9W4J169"/>
<proteinExistence type="predicted"/>
<comment type="caution">
    <text evidence="2">The sequence shown here is derived from an EMBL/GenBank/DDBJ whole genome shotgun (WGS) entry which is preliminary data.</text>
</comment>
<protein>
    <recommendedName>
        <fullName evidence="1">Aminoglycoside phosphotransferase domain-containing protein</fullName>
    </recommendedName>
</protein>
<evidence type="ECO:0000313" key="3">
    <source>
        <dbReference type="Proteomes" id="UP001152649"/>
    </source>
</evidence>
<sequence length="284" mass="32400">MWFSPKKPLSPSVPSLGPSKPFHSTFFYRWSTLLAIKIVEGIRPSSKGSVLMLTDRICVKYGRLVHLSEASAVRFVAEHTSIPVPKVKCAFTHSGRTYLVMERIKGDMIGYLWGHRSEESKAKLLSQLAEKVRQLRDIQPPEGCKIASVDGGSLFDCRLPGSVTRFGPFDTIQDFHRHLREGMDFDSRLPPEVQDLIKLQNKSWPLVFTHGDLSSLNILARGDEVVGIVDWETAGWYPSYWEYTTAYQVNPQNSFWVNEIDKFLDPLPEDLAMEQIRQKYYGAF</sequence>
<dbReference type="PANTHER" id="PTHR21310:SF55">
    <property type="entry name" value="AMINOGLYCOSIDE PHOSPHOTRANSFERASE DOMAIN-CONTAINING PROTEIN"/>
    <property type="match status" value="1"/>
</dbReference>
<dbReference type="PANTHER" id="PTHR21310">
    <property type="entry name" value="AMINOGLYCOSIDE PHOSPHOTRANSFERASE-RELATED-RELATED"/>
    <property type="match status" value="1"/>
</dbReference>
<dbReference type="SUPFAM" id="SSF56112">
    <property type="entry name" value="Protein kinase-like (PK-like)"/>
    <property type="match status" value="1"/>
</dbReference>
<accession>A0A9W4J169</accession>
<dbReference type="EMBL" id="CAJVPG010000166">
    <property type="protein sequence ID" value="CAG8366125.1"/>
    <property type="molecule type" value="Genomic_DNA"/>
</dbReference>
<name>A0A9W4J169_9EURO</name>
<dbReference type="InterPro" id="IPR011009">
    <property type="entry name" value="Kinase-like_dom_sf"/>
</dbReference>
<dbReference type="OrthoDB" id="2906425at2759"/>
<dbReference type="Gene3D" id="3.90.1200.10">
    <property type="match status" value="1"/>
</dbReference>
<dbReference type="InterPro" id="IPR002575">
    <property type="entry name" value="Aminoglycoside_PTrfase"/>
</dbReference>
<keyword evidence="3" id="KW-1185">Reference proteome</keyword>
<evidence type="ECO:0000259" key="1">
    <source>
        <dbReference type="Pfam" id="PF01636"/>
    </source>
</evidence>
<gene>
    <name evidence="2" type="ORF">PSALAMII_LOCUS4264</name>
</gene>